<protein>
    <recommendedName>
        <fullName evidence="4 5">Peptide chain release factor 2</fullName>
        <shortName evidence="4">RF-2</shortName>
    </recommendedName>
</protein>
<sequence length="374" mass="41686">MNPDLRRRTDELCTRLTQLRDSLDVRGKTSARDQLEAKQAEPDFWNNQEKAKGVITQLKVLNSLLKPYEELTAAASDITAMAELADEDAAFEAELEPALVKAEHRYEAFELQAMMSGKHDSCSAIVSIKPGAGGTDACDWANIMFRAYQRWAATHGFDIPKDEIDIEPNLEAGVQSVSFKIVGPYAYGYMQSEIGVHRLVRISPFGGGDTRQTSFAAVDVLPELPDDIEIVVKDTDYEIQTFCTGGPGGQHQNKTQSGVRLIHKSGVRAESRTDKSQHKNKDNALKLLKARLYAIEEQKRIGDAVKSYDAKGEIAFGSQIRSYVMQPYTLVREERDGIDVKTPAVNDVLDGDFDQFMHAFLRHKTARANKTKSK</sequence>
<evidence type="ECO:0000256" key="5">
    <source>
        <dbReference type="NCBIfam" id="TIGR00020"/>
    </source>
</evidence>
<dbReference type="Pfam" id="PF00472">
    <property type="entry name" value="RF-1"/>
    <property type="match status" value="1"/>
</dbReference>
<feature type="modified residue" description="N5-methylglutamine" evidence="4">
    <location>
        <position position="250"/>
    </location>
</feature>
<comment type="function">
    <text evidence="4">Peptide chain release factor 2 directs the termination of translation in response to the peptide chain termination codons UGA and UAA.</text>
</comment>
<dbReference type="Gene3D" id="3.30.70.1660">
    <property type="match status" value="1"/>
</dbReference>
<keyword evidence="4" id="KW-0963">Cytoplasm</keyword>
<dbReference type="PANTHER" id="PTHR43116">
    <property type="entry name" value="PEPTIDE CHAIN RELEASE FACTOR 2"/>
    <property type="match status" value="1"/>
</dbReference>
<proteinExistence type="inferred from homology"/>
<dbReference type="InterPro" id="IPR000352">
    <property type="entry name" value="Pep_chain_release_fac_I"/>
</dbReference>
<feature type="domain" description="Peptide chain release factor" evidence="6">
    <location>
        <begin position="73"/>
        <end position="193"/>
    </location>
</feature>
<comment type="PTM">
    <text evidence="4">Methylated by PrmC. Methylation increases the termination efficiency of RF2.</text>
</comment>
<dbReference type="Proteomes" id="UP000676565">
    <property type="component" value="Unassembled WGS sequence"/>
</dbReference>
<dbReference type="Pfam" id="PF03462">
    <property type="entry name" value="PCRF"/>
    <property type="match status" value="1"/>
</dbReference>
<reference evidence="7 8" key="1">
    <citation type="submission" date="2021-04" db="EMBL/GenBank/DDBJ databases">
        <authorList>
            <person name="Ivanova A."/>
        </authorList>
    </citation>
    <scope>NUCLEOTIDE SEQUENCE [LARGE SCALE GENOMIC DNA]</scope>
    <source>
        <strain evidence="7 8">G18</strain>
    </source>
</reference>
<comment type="caution">
    <text evidence="7">The sequence shown here is derived from an EMBL/GenBank/DDBJ whole genome shotgun (WGS) entry which is preliminary data.</text>
</comment>
<evidence type="ECO:0000256" key="3">
    <source>
        <dbReference type="ARBA" id="ARBA00022917"/>
    </source>
</evidence>
<dbReference type="SMART" id="SM00937">
    <property type="entry name" value="PCRF"/>
    <property type="match status" value="1"/>
</dbReference>
<dbReference type="Gene3D" id="1.20.58.410">
    <property type="entry name" value="Release factor"/>
    <property type="match status" value="1"/>
</dbReference>
<comment type="subcellular location">
    <subcellularLocation>
        <location evidence="4">Cytoplasm</location>
    </subcellularLocation>
</comment>
<dbReference type="HAMAP" id="MF_00094">
    <property type="entry name" value="Rel_fac_2"/>
    <property type="match status" value="1"/>
</dbReference>
<evidence type="ECO:0000313" key="7">
    <source>
        <dbReference type="EMBL" id="MBP3954065.1"/>
    </source>
</evidence>
<evidence type="ECO:0000313" key="8">
    <source>
        <dbReference type="Proteomes" id="UP000676565"/>
    </source>
</evidence>
<dbReference type="InterPro" id="IPR005139">
    <property type="entry name" value="PCRF"/>
</dbReference>
<comment type="similarity">
    <text evidence="1 4">Belongs to the prokaryotic/mitochondrial release factor family.</text>
</comment>
<dbReference type="InterPro" id="IPR045853">
    <property type="entry name" value="Pep_chain_release_fac_I_sf"/>
</dbReference>
<dbReference type="SUPFAM" id="SSF75620">
    <property type="entry name" value="Release factor"/>
    <property type="match status" value="1"/>
</dbReference>
<evidence type="ECO:0000256" key="2">
    <source>
        <dbReference type="ARBA" id="ARBA00022481"/>
    </source>
</evidence>
<dbReference type="Gene3D" id="3.30.160.20">
    <property type="match status" value="1"/>
</dbReference>
<evidence type="ECO:0000256" key="4">
    <source>
        <dbReference type="HAMAP-Rule" id="MF_00094"/>
    </source>
</evidence>
<dbReference type="NCBIfam" id="TIGR00020">
    <property type="entry name" value="prfB"/>
    <property type="match status" value="1"/>
</dbReference>
<keyword evidence="2 4" id="KW-0488">Methylation</keyword>
<dbReference type="InterPro" id="IPR004374">
    <property type="entry name" value="PrfB"/>
</dbReference>
<dbReference type="EMBL" id="JAGKQQ010000001">
    <property type="protein sequence ID" value="MBP3954065.1"/>
    <property type="molecule type" value="Genomic_DNA"/>
</dbReference>
<name>A0ABS5BL74_9BACT</name>
<dbReference type="RefSeq" id="WP_210652179.1">
    <property type="nucleotide sequence ID" value="NZ_JAGKQQ010000001.1"/>
</dbReference>
<evidence type="ECO:0000256" key="1">
    <source>
        <dbReference type="ARBA" id="ARBA00010835"/>
    </source>
</evidence>
<gene>
    <name evidence="4 7" type="primary">prfB</name>
    <name evidence="7" type="ORF">J8F10_01985</name>
</gene>
<organism evidence="7 8">
    <name type="scientific">Gemmata palustris</name>
    <dbReference type="NCBI Taxonomy" id="2822762"/>
    <lineage>
        <taxon>Bacteria</taxon>
        <taxon>Pseudomonadati</taxon>
        <taxon>Planctomycetota</taxon>
        <taxon>Planctomycetia</taxon>
        <taxon>Gemmatales</taxon>
        <taxon>Gemmataceae</taxon>
        <taxon>Gemmata</taxon>
    </lineage>
</organism>
<evidence type="ECO:0000259" key="6">
    <source>
        <dbReference type="SMART" id="SM00937"/>
    </source>
</evidence>
<accession>A0ABS5BL74</accession>
<keyword evidence="8" id="KW-1185">Reference proteome</keyword>
<dbReference type="PANTHER" id="PTHR43116:SF3">
    <property type="entry name" value="CLASS I PEPTIDE CHAIN RELEASE FACTOR"/>
    <property type="match status" value="1"/>
</dbReference>
<keyword evidence="3 4" id="KW-0648">Protein biosynthesis</keyword>